<evidence type="ECO:0000313" key="2">
    <source>
        <dbReference type="EMBL" id="KAE9311548.1"/>
    </source>
</evidence>
<comment type="caution">
    <text evidence="2">The sequence shown here is derived from an EMBL/GenBank/DDBJ whole genome shotgun (WGS) entry which is preliminary data.</text>
</comment>
<evidence type="ECO:0000313" key="3">
    <source>
        <dbReference type="Proteomes" id="UP000486351"/>
    </source>
</evidence>
<reference evidence="2 3" key="1">
    <citation type="submission" date="2018-09" db="EMBL/GenBank/DDBJ databases">
        <title>Genomic investigation of the strawberry pathogen Phytophthora fragariae indicates pathogenicity is determined by transcriptional variation in three key races.</title>
        <authorList>
            <person name="Adams T.M."/>
            <person name="Armitage A.D."/>
            <person name="Sobczyk M.K."/>
            <person name="Bates H.J."/>
            <person name="Dunwell J.M."/>
            <person name="Nellist C.F."/>
            <person name="Harrison R.J."/>
        </authorList>
    </citation>
    <scope>NUCLEOTIDE SEQUENCE [LARGE SCALE GENOMIC DNA]</scope>
    <source>
        <strain evidence="2 3">NOV-77</strain>
    </source>
</reference>
<evidence type="ECO:0000256" key="1">
    <source>
        <dbReference type="SAM" id="SignalP"/>
    </source>
</evidence>
<evidence type="ECO:0008006" key="4">
    <source>
        <dbReference type="Google" id="ProtNLM"/>
    </source>
</evidence>
<gene>
    <name evidence="2" type="ORF">PF008_g20185</name>
</gene>
<accession>A0A6G0R084</accession>
<feature type="signal peptide" evidence="1">
    <location>
        <begin position="1"/>
        <end position="20"/>
    </location>
</feature>
<feature type="chain" id="PRO_5026213189" description="Alcohol dehydrogenase-like C-terminal domain-containing protein" evidence="1">
    <location>
        <begin position="21"/>
        <end position="71"/>
    </location>
</feature>
<dbReference type="EMBL" id="QXFY01001697">
    <property type="protein sequence ID" value="KAE9311548.1"/>
    <property type="molecule type" value="Genomic_DNA"/>
</dbReference>
<dbReference type="AlphaFoldDB" id="A0A6G0R084"/>
<name>A0A6G0R084_9STRA</name>
<dbReference type="Proteomes" id="UP000486351">
    <property type="component" value="Unassembled WGS sequence"/>
</dbReference>
<protein>
    <recommendedName>
        <fullName evidence="4">Alcohol dehydrogenase-like C-terminal domain-containing protein</fullName>
    </recommendedName>
</protein>
<proteinExistence type="predicted"/>
<organism evidence="2 3">
    <name type="scientific">Phytophthora fragariae</name>
    <dbReference type="NCBI Taxonomy" id="53985"/>
    <lineage>
        <taxon>Eukaryota</taxon>
        <taxon>Sar</taxon>
        <taxon>Stramenopiles</taxon>
        <taxon>Oomycota</taxon>
        <taxon>Peronosporomycetes</taxon>
        <taxon>Peronosporales</taxon>
        <taxon>Peronosporaceae</taxon>
        <taxon>Phytophthora</taxon>
    </lineage>
</organism>
<keyword evidence="1" id="KW-0732">Signal</keyword>
<sequence length="71" mass="7429">MPFGTVGSVMWLSMSESVLPVEVVKATAPGGTVLCNVCPSMSCLDPSRCSLWTQSAACGHTSRQQVHTGIC</sequence>